<dbReference type="HAMAP" id="MF_00073">
    <property type="entry name" value="NusB"/>
    <property type="match status" value="1"/>
</dbReference>
<sequence>MNRRLARLRAVQALYQMELTDAGWQAALNNSLEEDETADEFLTTSVKGTLDHLTEIDNKIQNHLEHWTLERVGNVDRSILRKAVHEMLYMEDIPLHVSVNEAIELAKAFGGTESGKFVNGVLSNILKQCESD</sequence>
<comment type="function">
    <text evidence="6">Involved in transcription antitermination. Required for transcription of ribosomal RNA (rRNA) genes. Binds specifically to the boxA antiterminator sequence of the ribosomal RNA (rrn) operons.</text>
</comment>
<dbReference type="PANTHER" id="PTHR11078:SF3">
    <property type="entry name" value="ANTITERMINATION NUSB DOMAIN-CONTAINING PROTEIN"/>
    <property type="match status" value="1"/>
</dbReference>
<dbReference type="OrthoDB" id="9811381at2"/>
<dbReference type="GO" id="GO:0006353">
    <property type="term" value="P:DNA-templated transcription termination"/>
    <property type="evidence" value="ECO:0007669"/>
    <property type="project" value="UniProtKB-UniRule"/>
</dbReference>
<dbReference type="PANTHER" id="PTHR11078">
    <property type="entry name" value="N UTILIZATION SUBSTANCE PROTEIN B-RELATED"/>
    <property type="match status" value="1"/>
</dbReference>
<dbReference type="Proteomes" id="UP000199017">
    <property type="component" value="Unassembled WGS sequence"/>
</dbReference>
<feature type="domain" description="NusB/RsmB/TIM44" evidence="7">
    <location>
        <begin position="6"/>
        <end position="127"/>
    </location>
</feature>
<evidence type="ECO:0000259" key="7">
    <source>
        <dbReference type="Pfam" id="PF01029"/>
    </source>
</evidence>
<dbReference type="GO" id="GO:0003723">
    <property type="term" value="F:RNA binding"/>
    <property type="evidence" value="ECO:0007669"/>
    <property type="project" value="UniProtKB-UniRule"/>
</dbReference>
<dbReference type="InterPro" id="IPR006027">
    <property type="entry name" value="NusB_RsmB_TIM44"/>
</dbReference>
<evidence type="ECO:0000256" key="3">
    <source>
        <dbReference type="ARBA" id="ARBA00022884"/>
    </source>
</evidence>
<name>A0A1G8BQ17_9BACI</name>
<dbReference type="RefSeq" id="WP_091579277.1">
    <property type="nucleotide sequence ID" value="NZ_FNDU01000001.1"/>
</dbReference>
<dbReference type="GO" id="GO:0005829">
    <property type="term" value="C:cytosol"/>
    <property type="evidence" value="ECO:0007669"/>
    <property type="project" value="TreeGrafter"/>
</dbReference>
<keyword evidence="5 6" id="KW-0804">Transcription</keyword>
<accession>A0A1G8BQ17</accession>
<keyword evidence="3 6" id="KW-0694">RNA-binding</keyword>
<dbReference type="Gene3D" id="1.10.940.10">
    <property type="entry name" value="NusB-like"/>
    <property type="match status" value="1"/>
</dbReference>
<evidence type="ECO:0000313" key="8">
    <source>
        <dbReference type="EMBL" id="SDH35336.1"/>
    </source>
</evidence>
<dbReference type="SUPFAM" id="SSF48013">
    <property type="entry name" value="NusB-like"/>
    <property type="match status" value="1"/>
</dbReference>
<comment type="similarity">
    <text evidence="1 6">Belongs to the NusB family.</text>
</comment>
<keyword evidence="9" id="KW-1185">Reference proteome</keyword>
<evidence type="ECO:0000256" key="6">
    <source>
        <dbReference type="HAMAP-Rule" id="MF_00073"/>
    </source>
</evidence>
<dbReference type="EMBL" id="FNDU01000001">
    <property type="protein sequence ID" value="SDH35336.1"/>
    <property type="molecule type" value="Genomic_DNA"/>
</dbReference>
<evidence type="ECO:0000256" key="1">
    <source>
        <dbReference type="ARBA" id="ARBA00005952"/>
    </source>
</evidence>
<dbReference type="AlphaFoldDB" id="A0A1G8BQ17"/>
<reference evidence="8 9" key="1">
    <citation type="submission" date="2016-10" db="EMBL/GenBank/DDBJ databases">
        <authorList>
            <person name="de Groot N.N."/>
        </authorList>
    </citation>
    <scope>NUCLEOTIDE SEQUENCE [LARGE SCALE GENOMIC DNA]</scope>
    <source>
        <strain evidence="9">P4B,CCM 7963,CECT 7998,DSM 25260,IBRC-M 10614,KCTC 13821</strain>
    </source>
</reference>
<keyword evidence="2 6" id="KW-0889">Transcription antitermination</keyword>
<protein>
    <recommendedName>
        <fullName evidence="6">Transcription antitermination protein NusB</fullName>
    </recommendedName>
    <alternativeName>
        <fullName evidence="6">Antitermination factor NusB</fullName>
    </alternativeName>
</protein>
<dbReference type="GO" id="GO:0031564">
    <property type="term" value="P:transcription antitermination"/>
    <property type="evidence" value="ECO:0007669"/>
    <property type="project" value="UniProtKB-KW"/>
</dbReference>
<evidence type="ECO:0000256" key="2">
    <source>
        <dbReference type="ARBA" id="ARBA00022814"/>
    </source>
</evidence>
<dbReference type="NCBIfam" id="TIGR01951">
    <property type="entry name" value="nusB"/>
    <property type="match status" value="1"/>
</dbReference>
<evidence type="ECO:0000313" key="9">
    <source>
        <dbReference type="Proteomes" id="UP000199017"/>
    </source>
</evidence>
<dbReference type="STRING" id="930129.SAMN05216352_10145"/>
<gene>
    <name evidence="6" type="primary">nusB</name>
    <name evidence="8" type="ORF">SAMN05216352_10145</name>
</gene>
<dbReference type="InterPro" id="IPR035926">
    <property type="entry name" value="NusB-like_sf"/>
</dbReference>
<dbReference type="Pfam" id="PF01029">
    <property type="entry name" value="NusB"/>
    <property type="match status" value="1"/>
</dbReference>
<evidence type="ECO:0000256" key="5">
    <source>
        <dbReference type="ARBA" id="ARBA00023163"/>
    </source>
</evidence>
<organism evidence="8 9">
    <name type="scientific">Alteribacillus bidgolensis</name>
    <dbReference type="NCBI Taxonomy" id="930129"/>
    <lineage>
        <taxon>Bacteria</taxon>
        <taxon>Bacillati</taxon>
        <taxon>Bacillota</taxon>
        <taxon>Bacilli</taxon>
        <taxon>Bacillales</taxon>
        <taxon>Bacillaceae</taxon>
        <taxon>Alteribacillus</taxon>
    </lineage>
</organism>
<dbReference type="InterPro" id="IPR011605">
    <property type="entry name" value="NusB_fam"/>
</dbReference>
<proteinExistence type="inferred from homology"/>
<evidence type="ECO:0000256" key="4">
    <source>
        <dbReference type="ARBA" id="ARBA00023015"/>
    </source>
</evidence>
<keyword evidence="4 6" id="KW-0805">Transcription regulation</keyword>